<feature type="compositionally biased region" description="Basic and acidic residues" evidence="9">
    <location>
        <begin position="330"/>
        <end position="346"/>
    </location>
</feature>
<dbReference type="Pfam" id="PF01302">
    <property type="entry name" value="CAP_GLY"/>
    <property type="match status" value="1"/>
</dbReference>
<dbReference type="InterPro" id="IPR022157">
    <property type="entry name" value="Dynactin"/>
</dbReference>
<comment type="subcellular location">
    <subcellularLocation>
        <location evidence="1">Cytoplasm</location>
        <location evidence="1">Cytoskeleton</location>
    </subcellularLocation>
</comment>
<dbReference type="Gene3D" id="2.30.30.190">
    <property type="entry name" value="CAP Gly-rich-like domain"/>
    <property type="match status" value="1"/>
</dbReference>
<keyword evidence="5" id="KW-0243">Dynein</keyword>
<dbReference type="GO" id="GO:0005874">
    <property type="term" value="C:microtubule"/>
    <property type="evidence" value="ECO:0007669"/>
    <property type="project" value="UniProtKB-KW"/>
</dbReference>
<accession>A0A7E4W2Q7</accession>
<feature type="coiled-coil region" evidence="8">
    <location>
        <begin position="363"/>
        <end position="397"/>
    </location>
</feature>
<feature type="compositionally biased region" description="Polar residues" evidence="9">
    <location>
        <begin position="185"/>
        <end position="194"/>
    </location>
</feature>
<evidence type="ECO:0000256" key="8">
    <source>
        <dbReference type="SAM" id="Coils"/>
    </source>
</evidence>
<evidence type="ECO:0000256" key="1">
    <source>
        <dbReference type="ARBA" id="ARBA00004245"/>
    </source>
</evidence>
<evidence type="ECO:0000256" key="2">
    <source>
        <dbReference type="ARBA" id="ARBA00011010"/>
    </source>
</evidence>
<feature type="coiled-coil region" evidence="8">
    <location>
        <begin position="990"/>
        <end position="1017"/>
    </location>
</feature>
<feature type="region of interest" description="Disordered" evidence="9">
    <location>
        <begin position="316"/>
        <end position="346"/>
    </location>
</feature>
<evidence type="ECO:0000259" key="10">
    <source>
        <dbReference type="PROSITE" id="PS50245"/>
    </source>
</evidence>
<dbReference type="InterPro" id="IPR036859">
    <property type="entry name" value="CAP-Gly_dom_sf"/>
</dbReference>
<feature type="region of interest" description="Disordered" evidence="9">
    <location>
        <begin position="79"/>
        <end position="194"/>
    </location>
</feature>
<protein>
    <recommendedName>
        <fullName evidence="3">Dynactin subunit 1</fullName>
    </recommendedName>
</protein>
<evidence type="ECO:0000256" key="5">
    <source>
        <dbReference type="ARBA" id="ARBA00023017"/>
    </source>
</evidence>
<feature type="compositionally biased region" description="Low complexity" evidence="9">
    <location>
        <begin position="174"/>
        <end position="184"/>
    </location>
</feature>
<dbReference type="SUPFAM" id="SSF74924">
    <property type="entry name" value="Cap-Gly domain"/>
    <property type="match status" value="1"/>
</dbReference>
<feature type="coiled-coil region" evidence="8">
    <location>
        <begin position="492"/>
        <end position="526"/>
    </location>
</feature>
<comment type="similarity">
    <text evidence="2">Belongs to the dynactin 150 kDa subunit family.</text>
</comment>
<dbReference type="AlphaFoldDB" id="A0A7E4W2Q7"/>
<evidence type="ECO:0000256" key="9">
    <source>
        <dbReference type="SAM" id="MobiDB-lite"/>
    </source>
</evidence>
<reference evidence="11" key="1">
    <citation type="journal article" date="2013" name="Genetics">
        <title>The draft genome and transcriptome of Panagrellus redivivus are shaped by the harsh demands of a free-living lifestyle.</title>
        <authorList>
            <person name="Srinivasan J."/>
            <person name="Dillman A.R."/>
            <person name="Macchietto M.G."/>
            <person name="Heikkinen L."/>
            <person name="Lakso M."/>
            <person name="Fracchia K.M."/>
            <person name="Antoshechkin I."/>
            <person name="Mortazavi A."/>
            <person name="Wong G."/>
            <person name="Sternberg P.W."/>
        </authorList>
    </citation>
    <scope>NUCLEOTIDE SEQUENCE [LARGE SCALE GENOMIC DNA]</scope>
    <source>
        <strain evidence="11">MT8872</strain>
    </source>
</reference>
<evidence type="ECO:0000313" key="11">
    <source>
        <dbReference type="Proteomes" id="UP000492821"/>
    </source>
</evidence>
<evidence type="ECO:0000256" key="6">
    <source>
        <dbReference type="ARBA" id="ARBA00023054"/>
    </source>
</evidence>
<keyword evidence="7" id="KW-0206">Cytoskeleton</keyword>
<keyword evidence="7" id="KW-0963">Cytoplasm</keyword>
<dbReference type="GO" id="GO:0030286">
    <property type="term" value="C:dynein complex"/>
    <property type="evidence" value="ECO:0007669"/>
    <property type="project" value="UniProtKB-KW"/>
</dbReference>
<feature type="domain" description="CAP-Gly" evidence="10">
    <location>
        <begin position="22"/>
        <end position="64"/>
    </location>
</feature>
<reference evidence="12" key="2">
    <citation type="submission" date="2020-10" db="UniProtKB">
        <authorList>
            <consortium name="WormBaseParasite"/>
        </authorList>
    </citation>
    <scope>IDENTIFICATION</scope>
</reference>
<keyword evidence="4" id="KW-0493">Microtubule</keyword>
<dbReference type="Proteomes" id="UP000492821">
    <property type="component" value="Unassembled WGS sequence"/>
</dbReference>
<evidence type="ECO:0000256" key="3">
    <source>
        <dbReference type="ARBA" id="ARBA00016574"/>
    </source>
</evidence>
<dbReference type="PROSITE" id="PS50245">
    <property type="entry name" value="CAP_GLY_2"/>
    <property type="match status" value="1"/>
</dbReference>
<evidence type="ECO:0000256" key="4">
    <source>
        <dbReference type="ARBA" id="ARBA00022701"/>
    </source>
</evidence>
<dbReference type="Gene3D" id="1.10.287.1490">
    <property type="match status" value="1"/>
</dbReference>
<feature type="compositionally biased region" description="Pro residues" evidence="9">
    <location>
        <begin position="145"/>
        <end position="154"/>
    </location>
</feature>
<dbReference type="InterPro" id="IPR000938">
    <property type="entry name" value="CAP-Gly_domain"/>
</dbReference>
<feature type="compositionally biased region" description="Basic and acidic residues" evidence="9">
    <location>
        <begin position="155"/>
        <end position="168"/>
    </location>
</feature>
<evidence type="ECO:0000256" key="7">
    <source>
        <dbReference type="ARBA" id="ARBA00023212"/>
    </source>
</evidence>
<sequence>MAFAIGDHIDTDKGPGEVVFVGEPDFAEGVYVGVILQQPNGKNNGTVRERTYFECPENHGIFYKLTRLMEITAAINAAKKSSKLPTRSSAVNLNRSAGSSKTSPSLTPSESRESLSSRSRQSSFYGKPPGAPTPANGNTKQKRPGPSPKATPEPEPVKESIPKADENVKPALPPAETTAASSAPFNSVASNEADINTLRSERDALKEMLNTVKSKRHDDFQKLKQFEEMQVKISRLESHKDQILKEHSELKKQFQEAKKEIIDLKANAAATVNHAPPTDAEELLESLAMDKEMLEEKTEQLENEVQALRQKIQDLEGSFNGNGNAPTVNGHRESDKAEGKSAEPSSERVKMLEQAVERFRDIIFNYDDQTKELTAENQQLREQLDHFQNLYESMKAEVDERDKSISTLQDQIDAALGADKVIEDLTIKILDYEEKARESEQLASDYEITTRLFDELTDHFDHLKKMHAGEIAVYEEALLLVKHEADRRKDLLTESESLVIQFQRKIAEINEQLQEKEDQILRLQENLVSNDGNAGGGFAALNGSKAFADTVTSEVAQLELKYAKESVKYLSTFLPDNFFKAGSDSDLLHVHLSFPRIAAKSVLLRKLLHLKYPDVPGGVRREHVTKSHRAEQWASVERFEYALAALYTIVMKLNSITQGSTVERMSKLALQKHDIAQQEKQLDNYFELLRNNNLDENTSTDCIDRATLFFTTCAFHLSTDTYDTTEFMQNTINQFRTGFKWLQMDLKRLELALMPSELENGDFVGVLTKFSELVTDADRHAIHVSNGLLTDTKYTCVINSELSDHLQTALSALDKANRALYKTCAIVASKLSLSVESEGLLTSQMYEVFQNAVEQDYSGANAQDPSVPIADGLQNVCAFFTLLSKNLDSGQLKVPKPEAATTSFPPILTRAQVRKEDAAEAESMRWEIKKKDTQIENLNKVVKGQINDLSTMRVRLEMTTQKVLASSDEAAAAKMEARLNEITVAHRAAIQEYIDLVQAREQEISELREKLESGKARDQFDSMQQLMNTLASAGNTSSIGTNDLTTLNKRNAALLMNLHKQKNDELLKVVQSLPPIRVAPANVGMYHKKTRNPQNDIKLMLRQAHDLGNAMNVALVEKNVLYRGPCEKLNAINHQVDQLYTQFRGVIATIKTN</sequence>
<name>A0A7E4W2Q7_PANRE</name>
<keyword evidence="11" id="KW-1185">Reference proteome</keyword>
<organism evidence="11 12">
    <name type="scientific">Panagrellus redivivus</name>
    <name type="common">Microworm</name>
    <dbReference type="NCBI Taxonomy" id="6233"/>
    <lineage>
        <taxon>Eukaryota</taxon>
        <taxon>Metazoa</taxon>
        <taxon>Ecdysozoa</taxon>
        <taxon>Nematoda</taxon>
        <taxon>Chromadorea</taxon>
        <taxon>Rhabditida</taxon>
        <taxon>Tylenchina</taxon>
        <taxon>Panagrolaimomorpha</taxon>
        <taxon>Panagrolaimoidea</taxon>
        <taxon>Panagrolaimidae</taxon>
        <taxon>Panagrellus</taxon>
    </lineage>
</organism>
<evidence type="ECO:0000313" key="12">
    <source>
        <dbReference type="WBParaSite" id="Pan_g5603.t1"/>
    </source>
</evidence>
<keyword evidence="6 8" id="KW-0175">Coiled coil</keyword>
<proteinExistence type="inferred from homology"/>
<dbReference type="Pfam" id="PF12455">
    <property type="entry name" value="Dynactin"/>
    <property type="match status" value="1"/>
</dbReference>
<feature type="compositionally biased region" description="Polar residues" evidence="9">
    <location>
        <begin position="83"/>
        <end position="101"/>
    </location>
</feature>
<dbReference type="PANTHER" id="PTHR32083">
    <property type="entry name" value="CILIA AND FLAGELLA-ASSOCIATED PROTEIN 58-RELATED"/>
    <property type="match status" value="1"/>
</dbReference>
<dbReference type="WBParaSite" id="Pan_g5603.t1">
    <property type="protein sequence ID" value="Pan_g5603.t1"/>
    <property type="gene ID" value="Pan_g5603"/>
</dbReference>
<dbReference type="SMART" id="SM01052">
    <property type="entry name" value="CAP_GLY"/>
    <property type="match status" value="1"/>
</dbReference>